<dbReference type="GO" id="GO:0006508">
    <property type="term" value="P:proteolysis"/>
    <property type="evidence" value="ECO:0007669"/>
    <property type="project" value="UniProtKB-KW"/>
</dbReference>
<dbReference type="PROSITE" id="PS01046">
    <property type="entry name" value="LON_SER"/>
    <property type="match status" value="1"/>
</dbReference>
<dbReference type="SMART" id="SM00382">
    <property type="entry name" value="AAA"/>
    <property type="match status" value="1"/>
</dbReference>
<dbReference type="InterPro" id="IPR054594">
    <property type="entry name" value="Lon_lid"/>
</dbReference>
<dbReference type="InterPro" id="IPR003593">
    <property type="entry name" value="AAA+_ATPase"/>
</dbReference>
<dbReference type="PANTHER" id="PTHR10046">
    <property type="entry name" value="ATP DEPENDENT LON PROTEASE FAMILY MEMBER"/>
    <property type="match status" value="1"/>
</dbReference>
<dbReference type="GO" id="GO:0008233">
    <property type="term" value="F:peptidase activity"/>
    <property type="evidence" value="ECO:0007669"/>
    <property type="project" value="UniProtKB-KW"/>
</dbReference>
<evidence type="ECO:0000256" key="6">
    <source>
        <dbReference type="ARBA" id="ARBA00022825"/>
    </source>
</evidence>
<dbReference type="InterPro" id="IPR003959">
    <property type="entry name" value="ATPase_AAA_core"/>
</dbReference>
<comment type="similarity">
    <text evidence="9 10 11 12">Belongs to the peptidase S16 family.</text>
</comment>
<dbReference type="InterPro" id="IPR004815">
    <property type="entry name" value="Lon_bac/euk-typ"/>
</dbReference>
<feature type="binding site" evidence="9">
    <location>
        <begin position="382"/>
        <end position="389"/>
    </location>
    <ligand>
        <name>ATP</name>
        <dbReference type="ChEBI" id="CHEBI:30616"/>
    </ligand>
</feature>
<keyword evidence="3 9" id="KW-0645">Protease</keyword>
<keyword evidence="7 9" id="KW-0067">ATP-binding</keyword>
<dbReference type="EC" id="3.4.21.53" evidence="9 10"/>
<keyword evidence="4 9" id="KW-0547">Nucleotide-binding</keyword>
<organism evidence="17 18">
    <name type="scientific">Candidatus Fokinia crypta</name>
    <dbReference type="NCBI Taxonomy" id="1920990"/>
    <lineage>
        <taxon>Bacteria</taxon>
        <taxon>Pseudomonadati</taxon>
        <taxon>Pseudomonadota</taxon>
        <taxon>Alphaproteobacteria</taxon>
        <taxon>Rickettsiales</taxon>
        <taxon>Candidatus Midichloriaceae</taxon>
        <taxon>Candidatus Fokinia</taxon>
    </lineage>
</organism>
<dbReference type="InterPro" id="IPR027065">
    <property type="entry name" value="Lon_Prtase"/>
</dbReference>
<comment type="subcellular location">
    <subcellularLocation>
        <location evidence="1 9 10">Cytoplasm</location>
    </subcellularLocation>
</comment>
<dbReference type="Gene3D" id="2.30.130.40">
    <property type="entry name" value="LON domain-like"/>
    <property type="match status" value="1"/>
</dbReference>
<dbReference type="Gene3D" id="3.30.230.10">
    <property type="match status" value="1"/>
</dbReference>
<keyword evidence="13" id="KW-0175">Coiled coil</keyword>
<feature type="coiled-coil region" evidence="13">
    <location>
        <begin position="274"/>
        <end position="304"/>
    </location>
</feature>
<dbReference type="Proteomes" id="UP001325140">
    <property type="component" value="Chromosome"/>
</dbReference>
<dbReference type="InterPro" id="IPR027543">
    <property type="entry name" value="Lon_bac"/>
</dbReference>
<dbReference type="PIRSF" id="PIRSF001174">
    <property type="entry name" value="Lon_proteas"/>
    <property type="match status" value="1"/>
</dbReference>
<dbReference type="InterPro" id="IPR015947">
    <property type="entry name" value="PUA-like_sf"/>
</dbReference>
<keyword evidence="8 9" id="KW-0346">Stress response</keyword>
<evidence type="ECO:0000256" key="2">
    <source>
        <dbReference type="ARBA" id="ARBA00022490"/>
    </source>
</evidence>
<dbReference type="Pfam" id="PF05362">
    <property type="entry name" value="Lon_C"/>
    <property type="match status" value="1"/>
</dbReference>
<dbReference type="Gene3D" id="1.20.5.5270">
    <property type="match status" value="1"/>
</dbReference>
<dbReference type="Pfam" id="PF22667">
    <property type="entry name" value="Lon_lid"/>
    <property type="match status" value="1"/>
</dbReference>
<keyword evidence="5 9" id="KW-0378">Hydrolase</keyword>
<evidence type="ECO:0000256" key="10">
    <source>
        <dbReference type="PIRNR" id="PIRNR001174"/>
    </source>
</evidence>
<reference evidence="17" key="1">
    <citation type="submission" date="2022-10" db="EMBL/GenBank/DDBJ databases">
        <title>Host association and intracellularity evolved multiple times independently in the Rickettsiales.</title>
        <authorList>
            <person name="Castelli M."/>
            <person name="Nardi T."/>
            <person name="Gammuto L."/>
            <person name="Bellinzona G."/>
            <person name="Sabaneyeva E."/>
            <person name="Potekhin A."/>
            <person name="Serra V."/>
            <person name="Petroni G."/>
            <person name="Sassera D."/>
        </authorList>
    </citation>
    <scope>NUCLEOTIDE SEQUENCE [LARGE SCALE GENOMIC DNA]</scope>
    <source>
        <strain evidence="17">US_Bl 11III1</strain>
    </source>
</reference>
<sequence>MTTLKSLQSDRELRDKVENSTKKNRRNVAENATLYPVLPLRDIVMFPRMIVPLLIGRKSSLKALEVSTSEKLPLILITQKDAKDEEPEINDLYKVGSLSKTLQVFNGNDGGARLFAEGIERVKIVKFVKKDDYIAARVVKLKYKKLPSTHIKRAALLRDTLISAFTEYAKDYKKIPTDVVDNISKIGNEALLADAIAVHLTLTVSKKQVLLELTDIEKKLEKLLFHIEEEVEVMKTEHAIKERVQNQIRESHKNYYLTQQLKAIHQELGEEDPSKEYEELEKKIEQKKLSAEAKEKALSELKKLRHLNSMSSEAAIIKFYIECILDLPWNENLETEVDLEKAENILRNNHYGMEKVIERILEYLAVYKRTNNSYGSILLFVGPPGVGKTSVASSIAQALGRPLAKISLGGVRDDAEIKGHRRTYVGAIPGRIIHAMRKVRVSNPVILLDEIDKMGRDYRSDPASALLDVLDPVENKRFSDNYLELSYDISNVFFVATANSFDIPAPLLDRFEVIKISGYSEEEKYHIFIRHLLPKQREIHKITEDEVKISEEAVREVINGYTRESGVRHLERELTKICRKAVRTLANSVQKSIVVSEENLSVLLGAKKYQDNTINDGSRLGVVVGLAYTEYGGEVLELEAVLMPGKGNVQITGKLGDVMKESALTAIGYMRSMAQIVSVEPNVHSEKDIHLHVPDGATPKDGPSAGIAICTAIASVMLRIPVRNDVAMTGEVTLTGRVLPIGGLKEKLLAARRIGIKTVLIPHDNFKDLEDIQSYIHSDMKIIGVKSMEEVLKIALTKDIFTSQINDRVFVGTSSEIIV</sequence>
<evidence type="ECO:0000256" key="11">
    <source>
        <dbReference type="PROSITE-ProRule" id="PRU01122"/>
    </source>
</evidence>
<dbReference type="Gene3D" id="3.40.50.300">
    <property type="entry name" value="P-loop containing nucleotide triphosphate hydrolases"/>
    <property type="match status" value="1"/>
</dbReference>
<evidence type="ECO:0000256" key="14">
    <source>
        <dbReference type="SAM" id="MobiDB-lite"/>
    </source>
</evidence>
<comment type="induction">
    <text evidence="9">By heat shock.</text>
</comment>
<keyword evidence="2 9" id="KW-0963">Cytoplasm</keyword>
<evidence type="ECO:0000259" key="16">
    <source>
        <dbReference type="PROSITE" id="PS51787"/>
    </source>
</evidence>
<dbReference type="RefSeq" id="WP_323722128.1">
    <property type="nucleotide sequence ID" value="NZ_CP110343.1"/>
</dbReference>
<dbReference type="InterPro" id="IPR008268">
    <property type="entry name" value="Peptidase_S16_AS"/>
</dbReference>
<dbReference type="InterPro" id="IPR046336">
    <property type="entry name" value="Lon_prtase_N_sf"/>
</dbReference>
<evidence type="ECO:0000313" key="18">
    <source>
        <dbReference type="Proteomes" id="UP001325140"/>
    </source>
</evidence>
<name>A0ABZ0UPU6_9RICK</name>
<dbReference type="InterPro" id="IPR003111">
    <property type="entry name" value="Lon_prtase_N"/>
</dbReference>
<dbReference type="PROSITE" id="PS51786">
    <property type="entry name" value="LON_PROTEOLYTIC"/>
    <property type="match status" value="1"/>
</dbReference>
<keyword evidence="6 9" id="KW-0720">Serine protease</keyword>
<dbReference type="Gene3D" id="1.10.8.60">
    <property type="match status" value="1"/>
</dbReference>
<evidence type="ECO:0000256" key="1">
    <source>
        <dbReference type="ARBA" id="ARBA00004496"/>
    </source>
</evidence>
<feature type="compositionally biased region" description="Basic and acidic residues" evidence="14">
    <location>
        <begin position="8"/>
        <end position="21"/>
    </location>
</feature>
<evidence type="ECO:0000259" key="15">
    <source>
        <dbReference type="PROSITE" id="PS51786"/>
    </source>
</evidence>
<accession>A0ABZ0UPU6</accession>
<dbReference type="InterPro" id="IPR014721">
    <property type="entry name" value="Ribsml_uS5_D2-typ_fold_subgr"/>
</dbReference>
<dbReference type="CDD" id="cd19500">
    <property type="entry name" value="RecA-like_Lon"/>
    <property type="match status" value="1"/>
</dbReference>
<dbReference type="Gene3D" id="1.20.58.1480">
    <property type="match status" value="1"/>
</dbReference>
<dbReference type="InterPro" id="IPR008269">
    <property type="entry name" value="Lon_proteolytic"/>
</dbReference>
<dbReference type="Pfam" id="PF00004">
    <property type="entry name" value="AAA"/>
    <property type="match status" value="1"/>
</dbReference>
<dbReference type="SMART" id="SM00464">
    <property type="entry name" value="LON"/>
    <property type="match status" value="1"/>
</dbReference>
<evidence type="ECO:0000256" key="5">
    <source>
        <dbReference type="ARBA" id="ARBA00022801"/>
    </source>
</evidence>
<evidence type="ECO:0000256" key="3">
    <source>
        <dbReference type="ARBA" id="ARBA00022670"/>
    </source>
</evidence>
<evidence type="ECO:0000256" key="8">
    <source>
        <dbReference type="ARBA" id="ARBA00023016"/>
    </source>
</evidence>
<feature type="region of interest" description="Disordered" evidence="14">
    <location>
        <begin position="1"/>
        <end position="25"/>
    </location>
</feature>
<gene>
    <name evidence="9" type="primary">lon</name>
    <name evidence="17" type="ORF">Fokcrypt_00697</name>
</gene>
<dbReference type="PRINTS" id="PR00830">
    <property type="entry name" value="ENDOLAPTASE"/>
</dbReference>
<dbReference type="SUPFAM" id="SSF88697">
    <property type="entry name" value="PUA domain-like"/>
    <property type="match status" value="1"/>
</dbReference>
<feature type="domain" description="Lon proteolytic" evidence="15">
    <location>
        <begin position="617"/>
        <end position="798"/>
    </location>
</feature>
<keyword evidence="18" id="KW-1185">Reference proteome</keyword>
<evidence type="ECO:0000256" key="7">
    <source>
        <dbReference type="ARBA" id="ARBA00022840"/>
    </source>
</evidence>
<dbReference type="InterPro" id="IPR020568">
    <property type="entry name" value="Ribosomal_Su5_D2-typ_SF"/>
</dbReference>
<dbReference type="EMBL" id="CP110343">
    <property type="protein sequence ID" value="WPX98156.1"/>
    <property type="molecule type" value="Genomic_DNA"/>
</dbReference>
<comment type="subunit">
    <text evidence="9 10">Homohexamer. Organized in a ring with a central cavity.</text>
</comment>
<comment type="catalytic activity">
    <reaction evidence="9 10 11">
        <text>Hydrolysis of proteins in presence of ATP.</text>
        <dbReference type="EC" id="3.4.21.53"/>
    </reaction>
</comment>
<evidence type="ECO:0000256" key="4">
    <source>
        <dbReference type="ARBA" id="ARBA00022741"/>
    </source>
</evidence>
<evidence type="ECO:0000313" key="17">
    <source>
        <dbReference type="EMBL" id="WPX98156.1"/>
    </source>
</evidence>
<evidence type="ECO:0000256" key="12">
    <source>
        <dbReference type="RuleBase" id="RU000591"/>
    </source>
</evidence>
<dbReference type="NCBIfam" id="TIGR00763">
    <property type="entry name" value="lon"/>
    <property type="match status" value="1"/>
</dbReference>
<evidence type="ECO:0000256" key="13">
    <source>
        <dbReference type="SAM" id="Coils"/>
    </source>
</evidence>
<protein>
    <recommendedName>
        <fullName evidence="9 10">Lon protease</fullName>
        <ecNumber evidence="9 10">3.4.21.53</ecNumber>
    </recommendedName>
    <alternativeName>
        <fullName evidence="9">ATP-dependent protease La</fullName>
    </alternativeName>
</protein>
<dbReference type="SUPFAM" id="SSF54211">
    <property type="entry name" value="Ribosomal protein S5 domain 2-like"/>
    <property type="match status" value="1"/>
</dbReference>
<feature type="domain" description="Lon N-terminal" evidence="16">
    <location>
        <begin position="35"/>
        <end position="231"/>
    </location>
</feature>
<dbReference type="PROSITE" id="PS51787">
    <property type="entry name" value="LON_N"/>
    <property type="match status" value="1"/>
</dbReference>
<proteinExistence type="evidence at transcript level"/>
<evidence type="ECO:0000256" key="9">
    <source>
        <dbReference type="HAMAP-Rule" id="MF_01973"/>
    </source>
</evidence>
<feature type="active site" evidence="9 11">
    <location>
        <position position="704"/>
    </location>
</feature>
<dbReference type="SUPFAM" id="SSF52540">
    <property type="entry name" value="P-loop containing nucleoside triphosphate hydrolases"/>
    <property type="match status" value="1"/>
</dbReference>
<dbReference type="InterPro" id="IPR027417">
    <property type="entry name" value="P-loop_NTPase"/>
</dbReference>
<dbReference type="HAMAP" id="MF_01973">
    <property type="entry name" value="lon_bact"/>
    <property type="match status" value="1"/>
</dbReference>
<comment type="function">
    <text evidence="9">ATP-dependent serine protease that mediates the selective degradation of mutant and abnormal proteins as well as certain short-lived regulatory proteins. Required for cellular homeostasis and for survival from DNA damage and developmental changes induced by stress. Degrades polypeptides processively to yield small peptide fragments that are 5 to 10 amino acids long. Binds to DNA in a double-stranded, site-specific manner.</text>
</comment>
<feature type="active site" evidence="9 11">
    <location>
        <position position="747"/>
    </location>
</feature>
<dbReference type="Pfam" id="PF02190">
    <property type="entry name" value="LON_substr_bdg"/>
    <property type="match status" value="1"/>
</dbReference>